<dbReference type="GeneID" id="92041010"/>
<protein>
    <submittedName>
        <fullName evidence="1">Uncharacterized protein</fullName>
    </submittedName>
</protein>
<accession>A0ABR1WZR8</accession>
<evidence type="ECO:0000313" key="2">
    <source>
        <dbReference type="Proteomes" id="UP001433268"/>
    </source>
</evidence>
<dbReference type="Proteomes" id="UP001433268">
    <property type="component" value="Unassembled WGS sequence"/>
</dbReference>
<proteinExistence type="predicted"/>
<dbReference type="RefSeq" id="XP_066671568.1">
    <property type="nucleotide sequence ID" value="XM_066807950.1"/>
</dbReference>
<dbReference type="EMBL" id="JAQQWN010000004">
    <property type="protein sequence ID" value="KAK8088674.1"/>
    <property type="molecule type" value="Genomic_DNA"/>
</dbReference>
<evidence type="ECO:0000313" key="1">
    <source>
        <dbReference type="EMBL" id="KAK8088674.1"/>
    </source>
</evidence>
<reference evidence="1 2" key="1">
    <citation type="submission" date="2023-01" db="EMBL/GenBank/DDBJ databases">
        <title>Analysis of 21 Apiospora genomes using comparative genomics revels a genus with tremendous synthesis potential of carbohydrate active enzymes and secondary metabolites.</title>
        <authorList>
            <person name="Sorensen T."/>
        </authorList>
    </citation>
    <scope>NUCLEOTIDE SEQUENCE [LARGE SCALE GENOMIC DNA]</scope>
    <source>
        <strain evidence="1 2">CBS 114990</strain>
    </source>
</reference>
<keyword evidence="2" id="KW-1185">Reference proteome</keyword>
<comment type="caution">
    <text evidence="1">The sequence shown here is derived from an EMBL/GenBank/DDBJ whole genome shotgun (WGS) entry which is preliminary data.</text>
</comment>
<name>A0ABR1WZR8_9PEZI</name>
<gene>
    <name evidence="1" type="ORF">PG997_003635</name>
</gene>
<sequence>MDVLRRPAAVTPEKTSHSFLAHAAGDPEAAIPICRTELFLSEWANDGAAGRRLDGHPWLGLCTWMELQFHFQNLDARVSQSSLITNCDVDSVDGKSRQATLDASVWLVMLCPGLAGSGERGAETTTVLLFCHGRPQSPIPIQQKSMLERSTVCAGKPQTAVQRLKTETNTKCTRRGWGGQWPDCLLPARRVWTWVRQ</sequence>
<organism evidence="1 2">
    <name type="scientific">Apiospora hydei</name>
    <dbReference type="NCBI Taxonomy" id="1337664"/>
    <lineage>
        <taxon>Eukaryota</taxon>
        <taxon>Fungi</taxon>
        <taxon>Dikarya</taxon>
        <taxon>Ascomycota</taxon>
        <taxon>Pezizomycotina</taxon>
        <taxon>Sordariomycetes</taxon>
        <taxon>Xylariomycetidae</taxon>
        <taxon>Amphisphaeriales</taxon>
        <taxon>Apiosporaceae</taxon>
        <taxon>Apiospora</taxon>
    </lineage>
</organism>